<comment type="caution">
    <text evidence="2">The sequence shown here is derived from an EMBL/GenBank/DDBJ whole genome shotgun (WGS) entry which is preliminary data.</text>
</comment>
<organism evidence="2 3">
    <name type="scientific">Meganyctiphanes norvegica</name>
    <name type="common">Northern krill</name>
    <name type="synonym">Thysanopoda norvegica</name>
    <dbReference type="NCBI Taxonomy" id="48144"/>
    <lineage>
        <taxon>Eukaryota</taxon>
        <taxon>Metazoa</taxon>
        <taxon>Ecdysozoa</taxon>
        <taxon>Arthropoda</taxon>
        <taxon>Crustacea</taxon>
        <taxon>Multicrustacea</taxon>
        <taxon>Malacostraca</taxon>
        <taxon>Eumalacostraca</taxon>
        <taxon>Eucarida</taxon>
        <taxon>Euphausiacea</taxon>
        <taxon>Euphausiidae</taxon>
        <taxon>Meganyctiphanes</taxon>
    </lineage>
</organism>
<accession>A0AAV2PPP5</accession>
<dbReference type="AlphaFoldDB" id="A0AAV2PPP5"/>
<proteinExistence type="predicted"/>
<feature type="compositionally biased region" description="Basic and acidic residues" evidence="1">
    <location>
        <begin position="62"/>
        <end position="81"/>
    </location>
</feature>
<dbReference type="Proteomes" id="UP001497623">
    <property type="component" value="Unassembled WGS sequence"/>
</dbReference>
<gene>
    <name evidence="2" type="ORF">MNOR_LOCUS3140</name>
</gene>
<name>A0AAV2PPP5_MEGNR</name>
<keyword evidence="3" id="KW-1185">Reference proteome</keyword>
<evidence type="ECO:0000313" key="2">
    <source>
        <dbReference type="EMBL" id="CAL4063174.1"/>
    </source>
</evidence>
<feature type="region of interest" description="Disordered" evidence="1">
    <location>
        <begin position="42"/>
        <end position="95"/>
    </location>
</feature>
<reference evidence="2 3" key="1">
    <citation type="submission" date="2024-05" db="EMBL/GenBank/DDBJ databases">
        <authorList>
            <person name="Wallberg A."/>
        </authorList>
    </citation>
    <scope>NUCLEOTIDE SEQUENCE [LARGE SCALE GENOMIC DNA]</scope>
</reference>
<evidence type="ECO:0000256" key="1">
    <source>
        <dbReference type="SAM" id="MobiDB-lite"/>
    </source>
</evidence>
<evidence type="ECO:0000313" key="3">
    <source>
        <dbReference type="Proteomes" id="UP001497623"/>
    </source>
</evidence>
<dbReference type="EMBL" id="CAXKWB010001030">
    <property type="protein sequence ID" value="CAL4063174.1"/>
    <property type="molecule type" value="Genomic_DNA"/>
</dbReference>
<protein>
    <submittedName>
        <fullName evidence="2">Uncharacterized protein</fullName>
    </submittedName>
</protein>
<sequence>MSVPWSRQPRPLPPVDRVGSLRAWDLDLFSFAHEALVVDGQQNKKEGSKKHKDAFQQNEGKFQQENKMEPKEKEDEGNIKEEECDSVYSSASSTDGNTMVKLPQIPALRNEIDNDKKVPLLKRNVPCADCGNDSQHQLGIPGSFCISCKSWYDGMKRQDMKQLPSPASLDLATNMSLAYRSQLANMLGYTGLKHQSKGNLFNDFDLNTKKLTNSSIDDKSSILSLNSENISEVKKFKLYLEKAFHEVRKQQTQIEENNGLCESKKYKQCELEKSVEDFRRIHESMLNVDEMKRPDDLSTNVNRNNKPCDNRIDLGKTRLHHENLVYSNKSSKNSYISSQFRNSKKNQISRYSIGITNRICDSNETIGKSKYLTDSQIKKNHPQGFDKSLVLTEYVDFMSEYKKQTRSSSLKPLVQTPKKSMEELQQLLEPSDVQEIVLLEELLKASYGKLPESARVHYPCCDKMTTAFQDFVQRRTYFYSRLPCCSHIDPEHRAAQLRQAVSMSCHVTGAQWIDPVTFQWPDFRACCAGIPHLEASQLRKVLPKDDFIKLMTFYKNYYQYFSDERATLLVMNLLPFLPQQGSVSASKTLEEGKTHYTDILARYLKAVHGPEEGIFFLSKIHESFVLIQELVESHRNVDLIPSVVNEGENEDRKENLNKSLIFLCESLSSAIIERNDTKEKQLHILGKNSQSSRNSHVKCESISEELQNVNCIDTDTNNRKKIKLDNFNKNYQQQSDREIY</sequence>